<dbReference type="InterPro" id="IPR027370">
    <property type="entry name" value="Znf-RING_euk"/>
</dbReference>
<organism evidence="5">
    <name type="scientific">Marseillevirus sp</name>
    <dbReference type="NCBI Taxonomy" id="2809551"/>
    <lineage>
        <taxon>Viruses</taxon>
        <taxon>Varidnaviria</taxon>
        <taxon>Bamfordvirae</taxon>
        <taxon>Nucleocytoviricota</taxon>
        <taxon>Megaviricetes</taxon>
        <taxon>Pimascovirales</taxon>
        <taxon>Pimascovirales incertae sedis</taxon>
        <taxon>Marseilleviridae</taxon>
        <taxon>Marseillevirus</taxon>
    </lineage>
</organism>
<accession>A0AA96ESP1</accession>
<evidence type="ECO:0000256" key="2">
    <source>
        <dbReference type="ARBA" id="ARBA00022771"/>
    </source>
</evidence>
<dbReference type="Pfam" id="PF13445">
    <property type="entry name" value="zf-RING_UBOX"/>
    <property type="match status" value="1"/>
</dbReference>
<keyword evidence="2" id="KW-0863">Zinc-finger</keyword>
<name>A0AA96ESP1_9VIRU</name>
<dbReference type="InterPro" id="IPR013083">
    <property type="entry name" value="Znf_RING/FYVE/PHD"/>
</dbReference>
<dbReference type="Gene3D" id="3.30.40.10">
    <property type="entry name" value="Zinc/RING finger domain, C3HC4 (zinc finger)"/>
    <property type="match status" value="1"/>
</dbReference>
<dbReference type="SUPFAM" id="SSF57850">
    <property type="entry name" value="RING/U-box"/>
    <property type="match status" value="1"/>
</dbReference>
<keyword evidence="3" id="KW-0862">Zinc</keyword>
<evidence type="ECO:0000259" key="4">
    <source>
        <dbReference type="Pfam" id="PF13445"/>
    </source>
</evidence>
<dbReference type="GO" id="GO:0008270">
    <property type="term" value="F:zinc ion binding"/>
    <property type="evidence" value="ECO:0007669"/>
    <property type="project" value="UniProtKB-KW"/>
</dbReference>
<evidence type="ECO:0000313" key="5">
    <source>
        <dbReference type="EMBL" id="WNL50412.1"/>
    </source>
</evidence>
<evidence type="ECO:0000256" key="1">
    <source>
        <dbReference type="ARBA" id="ARBA00022723"/>
    </source>
</evidence>
<feature type="domain" description="Zinc finger RING-type eukaryotic" evidence="4">
    <location>
        <begin position="58"/>
        <end position="93"/>
    </location>
</feature>
<sequence>MRSIQIATNKSKRQTTPMRILQFITPRPHKFFSFVSKEKNKMPPSLIVSKEEAELAHCAACYETFDIEDEYEERKPVRLPCGHVIHIGCLSTGTKKDCFYFCEEEKRQRR</sequence>
<keyword evidence="1" id="KW-0479">Metal-binding</keyword>
<gene>
    <name evidence="5" type="ORF">MarDSR_373</name>
</gene>
<dbReference type="EMBL" id="OR343189">
    <property type="protein sequence ID" value="WNL50412.1"/>
    <property type="molecule type" value="Genomic_DNA"/>
</dbReference>
<reference evidence="5" key="1">
    <citation type="submission" date="2023-07" db="EMBL/GenBank/DDBJ databases">
        <authorList>
            <person name="Xia Y."/>
        </authorList>
    </citation>
    <scope>NUCLEOTIDE SEQUENCE</scope>
    <source>
        <strain evidence="5">E</strain>
    </source>
</reference>
<protein>
    <recommendedName>
        <fullName evidence="4">Zinc finger RING-type eukaryotic domain-containing protein</fullName>
    </recommendedName>
</protein>
<proteinExistence type="predicted"/>
<evidence type="ECO:0000256" key="3">
    <source>
        <dbReference type="ARBA" id="ARBA00022833"/>
    </source>
</evidence>